<reference evidence="2" key="1">
    <citation type="submission" date="2018-10" db="EMBL/GenBank/DDBJ databases">
        <title>Population genomic analysis revealed the cold adaptation of white poplar.</title>
        <authorList>
            <person name="Liu Y.-J."/>
        </authorList>
    </citation>
    <scope>NUCLEOTIDE SEQUENCE [LARGE SCALE GENOMIC DNA]</scope>
    <source>
        <strain evidence="2">PAL-ZL1</strain>
    </source>
</reference>
<dbReference type="EMBL" id="RCHU01000931">
    <property type="protein sequence ID" value="TKR85976.1"/>
    <property type="molecule type" value="Genomic_DNA"/>
</dbReference>
<organism evidence="2">
    <name type="scientific">Populus alba</name>
    <name type="common">White poplar</name>
    <dbReference type="NCBI Taxonomy" id="43335"/>
    <lineage>
        <taxon>Eukaryota</taxon>
        <taxon>Viridiplantae</taxon>
        <taxon>Streptophyta</taxon>
        <taxon>Embryophyta</taxon>
        <taxon>Tracheophyta</taxon>
        <taxon>Spermatophyta</taxon>
        <taxon>Magnoliopsida</taxon>
        <taxon>eudicotyledons</taxon>
        <taxon>Gunneridae</taxon>
        <taxon>Pentapetalae</taxon>
        <taxon>rosids</taxon>
        <taxon>fabids</taxon>
        <taxon>Malpighiales</taxon>
        <taxon>Salicaceae</taxon>
        <taxon>Saliceae</taxon>
        <taxon>Populus</taxon>
    </lineage>
</organism>
<comment type="caution">
    <text evidence="2">The sequence shown here is derived from an EMBL/GenBank/DDBJ whole genome shotgun (WGS) entry which is preliminary data.</text>
</comment>
<evidence type="ECO:0000313" key="2">
    <source>
        <dbReference type="EMBL" id="TKR85976.1"/>
    </source>
</evidence>
<proteinExistence type="predicted"/>
<feature type="compositionally biased region" description="Acidic residues" evidence="1">
    <location>
        <begin position="37"/>
        <end position="47"/>
    </location>
</feature>
<name>A0A4U5NRX5_POPAL</name>
<dbReference type="AlphaFoldDB" id="A0A4U5NRX5"/>
<accession>A0A4U5NRX5</accession>
<sequence length="121" mass="14077">MEAEGWMVLVHDPIGLDPVRKQRPKVKQRLKLKTDAEAETEGEAETEAEARTESSDFCICSSLQGRSREAKTEDEDRRLMKIGDNNNYSHEWLWPCLLTCGDLIERRKLPLHDNKTYFLAW</sequence>
<gene>
    <name evidence="2" type="ORF">D5086_0000242560</name>
</gene>
<feature type="region of interest" description="Disordered" evidence="1">
    <location>
        <begin position="23"/>
        <end position="54"/>
    </location>
</feature>
<protein>
    <submittedName>
        <fullName evidence="2">Uncharacterized protein</fullName>
    </submittedName>
</protein>
<evidence type="ECO:0000256" key="1">
    <source>
        <dbReference type="SAM" id="MobiDB-lite"/>
    </source>
</evidence>